<sequence>MWLLSTASLKLEEFKDTSQVKVRYAILSHVWQEDEKTFQHIRELQSKGVQTYEDQDVGSKIRRCINVAKSLGFEWLWIDTCCIDKTSSSELEESINSMFKWYAEADVCFAYLFDVPADCYIEAPQSEFWRSKWFTRGWTLQELIAPRQLIFMSAQWVALGTKAALADILEEITGVDAEILTFRRALQHVGVARRLSWASRRITSKVEDKAYSLMGLFDVTMPTIYGEGMKAFRRLQEEIMKRSHDYTLFAWGRTLSSVMPYSQETRRHKRDMSSRLFALSPSSFGNGTPKRARLTPIRLDAVKKIVSNCILVADLKMQVLREVTVTSYGVRCHLPVVHGKTFSIALLPCKNSAGECVGLLLWRNPDSRSDLPQYFVGASFQSVEGIDSLQGPHESTGYRLINIRPSIVEAILNFGQQSSNLSLSCASGSGNDNVTKPRKARASLEKIYIIDTLPSTFPVVHPWMHLSNSETCRILIPVWLLDYLDLFGFIILERAPASPILGESTALPCTLTLIHPRAGERITIHLGLHNQSHLCASVIIDSAVDGREGSSNASIDWSRPLYCPPDVPPQRIRDWTNGSKSFGDEHRTVRLTATRWPMDADCYHFEIRLKGTVYASLRSVRCLRPHGFAYMEEQWIFLRAASSGHSCVRLRVAPPHQDSHQPDK</sequence>
<keyword evidence="4" id="KW-1185">Reference proteome</keyword>
<dbReference type="PANTHER" id="PTHR10622:SF10">
    <property type="entry name" value="HET DOMAIN-CONTAINING PROTEIN"/>
    <property type="match status" value="1"/>
</dbReference>
<feature type="domain" description="Heterokaryon incompatibility" evidence="1">
    <location>
        <begin position="24"/>
        <end position="112"/>
    </location>
</feature>
<accession>A0AAD7TEL4</accession>
<dbReference type="EMBL" id="JAPEVG010001101">
    <property type="protein sequence ID" value="KAJ8453952.1"/>
    <property type="molecule type" value="Genomic_DNA"/>
</dbReference>
<comment type="caution">
    <text evidence="3">The sequence shown here is derived from an EMBL/GenBank/DDBJ whole genome shotgun (WGS) entry which is preliminary data.</text>
</comment>
<evidence type="ECO:0000313" key="4">
    <source>
        <dbReference type="Proteomes" id="UP001215151"/>
    </source>
</evidence>
<reference evidence="3" key="1">
    <citation type="submission" date="2022-11" db="EMBL/GenBank/DDBJ databases">
        <title>Genome Sequence of Cubamyces cubensis.</title>
        <authorList>
            <person name="Buettner E."/>
        </authorList>
    </citation>
    <scope>NUCLEOTIDE SEQUENCE</scope>
    <source>
        <strain evidence="3">MPL-01</strain>
    </source>
</reference>
<organism evidence="3 4">
    <name type="scientific">Trametes cubensis</name>
    <dbReference type="NCBI Taxonomy" id="1111947"/>
    <lineage>
        <taxon>Eukaryota</taxon>
        <taxon>Fungi</taxon>
        <taxon>Dikarya</taxon>
        <taxon>Basidiomycota</taxon>
        <taxon>Agaricomycotina</taxon>
        <taxon>Agaricomycetes</taxon>
        <taxon>Polyporales</taxon>
        <taxon>Polyporaceae</taxon>
        <taxon>Trametes</taxon>
    </lineage>
</organism>
<dbReference type="InterPro" id="IPR010730">
    <property type="entry name" value="HET"/>
</dbReference>
<evidence type="ECO:0000313" key="3">
    <source>
        <dbReference type="EMBL" id="KAJ8453952.1"/>
    </source>
</evidence>
<name>A0AAD7TEL4_9APHY</name>
<proteinExistence type="predicted"/>
<dbReference type="PANTHER" id="PTHR10622">
    <property type="entry name" value="HET DOMAIN-CONTAINING PROTEIN"/>
    <property type="match status" value="1"/>
</dbReference>
<dbReference type="AlphaFoldDB" id="A0AAD7TEL4"/>
<protein>
    <recommendedName>
        <fullName evidence="5">Heterokaryon incompatibility domain-containing protein</fullName>
    </recommendedName>
</protein>
<dbReference type="Pfam" id="PF26640">
    <property type="entry name" value="DUF8212"/>
    <property type="match status" value="1"/>
</dbReference>
<dbReference type="Pfam" id="PF06985">
    <property type="entry name" value="HET"/>
    <property type="match status" value="1"/>
</dbReference>
<gene>
    <name evidence="3" type="ORF">ONZ51_g13310</name>
</gene>
<dbReference type="Proteomes" id="UP001215151">
    <property type="component" value="Unassembled WGS sequence"/>
</dbReference>
<dbReference type="InterPro" id="IPR058525">
    <property type="entry name" value="DUF8212"/>
</dbReference>
<feature type="domain" description="DUF8212" evidence="2">
    <location>
        <begin position="230"/>
        <end position="338"/>
    </location>
</feature>
<evidence type="ECO:0008006" key="5">
    <source>
        <dbReference type="Google" id="ProtNLM"/>
    </source>
</evidence>
<evidence type="ECO:0000259" key="2">
    <source>
        <dbReference type="Pfam" id="PF26640"/>
    </source>
</evidence>
<evidence type="ECO:0000259" key="1">
    <source>
        <dbReference type="Pfam" id="PF06985"/>
    </source>
</evidence>